<protein>
    <submittedName>
        <fullName evidence="3">Uncharacterized protein</fullName>
    </submittedName>
</protein>
<name>A0ABT3M813_9LEPT</name>
<dbReference type="RefSeq" id="WP_265358264.1">
    <property type="nucleotide sequence ID" value="NZ_JAMQPR010000001.1"/>
</dbReference>
<reference evidence="3 4" key="1">
    <citation type="submission" date="2022-06" db="EMBL/GenBank/DDBJ databases">
        <title>Leptospira isolates from biofilms formed at urban environments.</title>
        <authorList>
            <person name="Ribeiro P.S."/>
            <person name="Sousa T."/>
            <person name="Carvalho N."/>
            <person name="Aburjaile F."/>
            <person name="Neves F."/>
            <person name="Oliveira D."/>
            <person name="Blanco L."/>
            <person name="Lima J."/>
            <person name="Costa F."/>
            <person name="Brenig B."/>
            <person name="Soares S."/>
            <person name="Ramos R."/>
            <person name="Goes-Neto A."/>
            <person name="Matiuzzi M."/>
            <person name="Azevedo V."/>
            <person name="Ristow P."/>
        </authorList>
    </citation>
    <scope>NUCLEOTIDE SEQUENCE [LARGE SCALE GENOMIC DNA]</scope>
    <source>
        <strain evidence="3 4">VSF14</strain>
    </source>
</reference>
<gene>
    <name evidence="3" type="ORF">ND855_10325</name>
</gene>
<feature type="region of interest" description="Disordered" evidence="1">
    <location>
        <begin position="49"/>
        <end position="74"/>
    </location>
</feature>
<organism evidence="3 4">
    <name type="scientific">Leptospira paudalimensis</name>
    <dbReference type="NCBI Taxonomy" id="2950024"/>
    <lineage>
        <taxon>Bacteria</taxon>
        <taxon>Pseudomonadati</taxon>
        <taxon>Spirochaetota</taxon>
        <taxon>Spirochaetia</taxon>
        <taxon>Leptospirales</taxon>
        <taxon>Leptospiraceae</taxon>
        <taxon>Leptospira</taxon>
    </lineage>
</organism>
<keyword evidence="2" id="KW-1133">Transmembrane helix</keyword>
<evidence type="ECO:0000256" key="2">
    <source>
        <dbReference type="SAM" id="Phobius"/>
    </source>
</evidence>
<keyword evidence="2" id="KW-0472">Membrane</keyword>
<feature type="compositionally biased region" description="Polar residues" evidence="1">
    <location>
        <begin position="49"/>
        <end position="66"/>
    </location>
</feature>
<feature type="transmembrane region" description="Helical" evidence="2">
    <location>
        <begin position="12"/>
        <end position="28"/>
    </location>
</feature>
<evidence type="ECO:0000313" key="3">
    <source>
        <dbReference type="EMBL" id="MCW7504519.1"/>
    </source>
</evidence>
<dbReference type="EMBL" id="JAMQPR010000001">
    <property type="protein sequence ID" value="MCW7504519.1"/>
    <property type="molecule type" value="Genomic_DNA"/>
</dbReference>
<proteinExistence type="predicted"/>
<accession>A0ABT3M813</accession>
<comment type="caution">
    <text evidence="3">The sequence shown here is derived from an EMBL/GenBank/DDBJ whole genome shotgun (WGS) entry which is preliminary data.</text>
</comment>
<sequence>MESSRFDSAYRNLLFVFLLAGFSGNLFFENQSIYRQDLDEPSLGMVYHSSKQLPSNPEETFLFNESDSNDQEEEGHSVVESNIYVLNCPKAIESNTECKRIHFENQYYFHKFSFYHEYNIPPPSLI</sequence>
<evidence type="ECO:0000256" key="1">
    <source>
        <dbReference type="SAM" id="MobiDB-lite"/>
    </source>
</evidence>
<evidence type="ECO:0000313" key="4">
    <source>
        <dbReference type="Proteomes" id="UP001208794"/>
    </source>
</evidence>
<keyword evidence="4" id="KW-1185">Reference proteome</keyword>
<dbReference type="Proteomes" id="UP001208794">
    <property type="component" value="Unassembled WGS sequence"/>
</dbReference>
<keyword evidence="2" id="KW-0812">Transmembrane</keyword>